<sequence length="316" mass="35503">MNRVNQLVWHYTNTEGLLGILESNTLWATAANMLNDSSELHHGIKLAREIWASESSEILTAAKNEAEEQGMQPPNEDTVQQYLPATIDEVEREISENSVFVACASLDPDLLNQWRGYGGAQGYAIGIDKGPELGVLPKDGASWEIGQIMALPRWKKVIYLEQDQINTIRQTLRFMCLFSPCEGEGFQSREWRTWYGGHALFLTEAVAIIKHKGFSGEREVRAAFGCREIDSQLRFRPGPMGVTPYVALGVHDESKGSGKSGVNYQPLMSHQRKLPIREIFIGPSPNIKATEEGLKRLIKCMMRGEIIIKRSEVPFR</sequence>
<protein>
    <recommendedName>
        <fullName evidence="3">DUF2971 domain-containing protein</fullName>
    </recommendedName>
</protein>
<evidence type="ECO:0008006" key="3">
    <source>
        <dbReference type="Google" id="ProtNLM"/>
    </source>
</evidence>
<reference evidence="1 2" key="1">
    <citation type="submission" date="2020-07" db="EMBL/GenBank/DDBJ databases">
        <title>Sequencing the genomes of 1000 actinobacteria strains.</title>
        <authorList>
            <person name="Klenk H.-P."/>
        </authorList>
    </citation>
    <scope>NUCLEOTIDE SEQUENCE [LARGE SCALE GENOMIC DNA]</scope>
    <source>
        <strain evidence="1 2">DSM 45278</strain>
    </source>
</reference>
<accession>A0A7Y9X8V7</accession>
<evidence type="ECO:0000313" key="1">
    <source>
        <dbReference type="EMBL" id="NYH51309.1"/>
    </source>
</evidence>
<dbReference type="RefSeq" id="WP_179809249.1">
    <property type="nucleotide sequence ID" value="NZ_JACCHL010000001.1"/>
</dbReference>
<dbReference type="EMBL" id="JACCHL010000001">
    <property type="protein sequence ID" value="NYH51309.1"/>
    <property type="molecule type" value="Genomic_DNA"/>
</dbReference>
<dbReference type="Pfam" id="PF11185">
    <property type="entry name" value="DUF2971"/>
    <property type="match status" value="1"/>
</dbReference>
<proteinExistence type="predicted"/>
<organism evidence="1 2">
    <name type="scientific">Nocardiopsis sinuspersici</name>
    <dbReference type="NCBI Taxonomy" id="501010"/>
    <lineage>
        <taxon>Bacteria</taxon>
        <taxon>Bacillati</taxon>
        <taxon>Actinomycetota</taxon>
        <taxon>Actinomycetes</taxon>
        <taxon>Streptosporangiales</taxon>
        <taxon>Nocardiopsidaceae</taxon>
        <taxon>Nocardiopsis</taxon>
    </lineage>
</organism>
<name>A0A7Y9X8V7_9ACTN</name>
<evidence type="ECO:0000313" key="2">
    <source>
        <dbReference type="Proteomes" id="UP000584931"/>
    </source>
</evidence>
<dbReference type="AlphaFoldDB" id="A0A7Y9X8V7"/>
<dbReference type="Proteomes" id="UP000584931">
    <property type="component" value="Unassembled WGS sequence"/>
</dbReference>
<dbReference type="InterPro" id="IPR021352">
    <property type="entry name" value="DUF2971"/>
</dbReference>
<gene>
    <name evidence="1" type="ORF">HNR06_000898</name>
</gene>
<comment type="caution">
    <text evidence="1">The sequence shown here is derived from an EMBL/GenBank/DDBJ whole genome shotgun (WGS) entry which is preliminary data.</text>
</comment>